<organism evidence="1 2">
    <name type="scientific">Crocosphaera watsonii WH 0003</name>
    <dbReference type="NCBI Taxonomy" id="423471"/>
    <lineage>
        <taxon>Bacteria</taxon>
        <taxon>Bacillati</taxon>
        <taxon>Cyanobacteriota</taxon>
        <taxon>Cyanophyceae</taxon>
        <taxon>Oscillatoriophycideae</taxon>
        <taxon>Chroococcales</taxon>
        <taxon>Aphanothecaceae</taxon>
        <taxon>Crocosphaera</taxon>
    </lineage>
</organism>
<dbReference type="AlphaFoldDB" id="G5J7A2"/>
<accession>G5J7A2</accession>
<comment type="caution">
    <text evidence="1">The sequence shown here is derived from an EMBL/GenBank/DDBJ whole genome shotgun (WGS) entry which is preliminary data.</text>
</comment>
<reference evidence="1 2" key="1">
    <citation type="journal article" date="2011" name="Front. Microbiol.">
        <title>Two Strains of Crocosphaera watsonii with Highly Conserved Genomes are Distinguished by Strain-Specific Features.</title>
        <authorList>
            <person name="Bench S.R."/>
            <person name="Ilikchyan I.N."/>
            <person name="Tripp H.J."/>
            <person name="Zehr J.P."/>
        </authorList>
    </citation>
    <scope>NUCLEOTIDE SEQUENCE [LARGE SCALE GENOMIC DNA]</scope>
    <source>
        <strain evidence="1 2">WH 0003</strain>
    </source>
</reference>
<dbReference type="PATRIC" id="fig|423471.3.peg.3144"/>
<protein>
    <submittedName>
        <fullName evidence="1">Uncharacterized protein</fullName>
    </submittedName>
</protein>
<dbReference type="Proteomes" id="UP000003477">
    <property type="component" value="Unassembled WGS sequence"/>
</dbReference>
<gene>
    <name evidence="1" type="ORF">CWATWH0003_3343</name>
</gene>
<proteinExistence type="predicted"/>
<sequence length="41" mass="4730">MITKKTCGEGAKGAESRSYHRALMQPQIFRWGLHPKFLIKI</sequence>
<name>G5J7A2_CROWT</name>
<dbReference type="EMBL" id="AESD01000493">
    <property type="protein sequence ID" value="EHJ11963.1"/>
    <property type="molecule type" value="Genomic_DNA"/>
</dbReference>
<evidence type="ECO:0000313" key="1">
    <source>
        <dbReference type="EMBL" id="EHJ11963.1"/>
    </source>
</evidence>
<evidence type="ECO:0000313" key="2">
    <source>
        <dbReference type="Proteomes" id="UP000003477"/>
    </source>
</evidence>